<comment type="similarity">
    <text evidence="1">Belongs to the CRISPR-associated Csm3 family.</text>
</comment>
<keyword evidence="11" id="KW-1185">Reference proteome</keyword>
<dbReference type="NCBIfam" id="TIGR02582">
    <property type="entry name" value="cas7_TM1809"/>
    <property type="match status" value="1"/>
</dbReference>
<reference evidence="11" key="1">
    <citation type="submission" date="2017-06" db="EMBL/GenBank/DDBJ databases">
        <authorList>
            <person name="Varghese N."/>
            <person name="Submissions S."/>
        </authorList>
    </citation>
    <scope>NUCLEOTIDE SEQUENCE [LARGE SCALE GENOMIC DNA]</scope>
    <source>
        <strain evidence="11">DSM 15668</strain>
    </source>
</reference>
<keyword evidence="6" id="KW-0694">RNA-binding</keyword>
<evidence type="ECO:0000256" key="7">
    <source>
        <dbReference type="ARBA" id="ARBA00023118"/>
    </source>
</evidence>
<keyword evidence="7" id="KW-0051">Antiviral defense</keyword>
<dbReference type="RefSeq" id="WP_089322449.1">
    <property type="nucleotide sequence ID" value="NZ_FZOB01000002.1"/>
</dbReference>
<dbReference type="PANTHER" id="PTHR35579">
    <property type="entry name" value="CRISPR SYSTEM CMS ENDORIBONUCLEASE CSM3"/>
    <property type="match status" value="1"/>
</dbReference>
<feature type="domain" description="CRISPR type III-associated protein" evidence="9">
    <location>
        <begin position="13"/>
        <end position="207"/>
    </location>
</feature>
<dbReference type="AlphaFoldDB" id="A0A238Y3I2"/>
<gene>
    <name evidence="10" type="ORF">SAMN06265340_10296</name>
</gene>
<dbReference type="PANTHER" id="PTHR35579:SF3">
    <property type="entry name" value="CRISPR SYSTEM CMS ENDORIBONUCLEASE CSM3"/>
    <property type="match status" value="1"/>
</dbReference>
<dbReference type="InterPro" id="IPR052216">
    <property type="entry name" value="CRISPR_Csm3_endoribonuclease"/>
</dbReference>
<dbReference type="Pfam" id="PF03787">
    <property type="entry name" value="RAMPs"/>
    <property type="match status" value="1"/>
</dbReference>
<sequence length="236" mass="26321">MDRLKKIIKLEGTMKVITGLHIGAGNDEIKIGGIDTPVVRDPVTNEPYIPGSSIKGKMRFLLEWYLGKVDTEKGDVFKDVNDSSEEAKAILKIFGLSGDSKVSIGPTRASFYDIFLTDESKALLKEKVGSLMTEDKTEVRINRIKGTGEHPRHTERIPAGAEFAFKLVYKVFDDEDEKLFTYILKGLKLIEFDGLGGSVSRGYGKVKFENLKKTVFEKGKEADSKDITEEFETMGL</sequence>
<accession>A0A238Y3I2</accession>
<dbReference type="GO" id="GO:0003723">
    <property type="term" value="F:RNA binding"/>
    <property type="evidence" value="ECO:0007669"/>
    <property type="project" value="UniProtKB-KW"/>
</dbReference>
<dbReference type="GO" id="GO:0051607">
    <property type="term" value="P:defense response to virus"/>
    <property type="evidence" value="ECO:0007669"/>
    <property type="project" value="UniProtKB-KW"/>
</dbReference>
<evidence type="ECO:0000313" key="10">
    <source>
        <dbReference type="EMBL" id="SNR65836.1"/>
    </source>
</evidence>
<evidence type="ECO:0000313" key="11">
    <source>
        <dbReference type="Proteomes" id="UP000198405"/>
    </source>
</evidence>
<dbReference type="GO" id="GO:0004519">
    <property type="term" value="F:endonuclease activity"/>
    <property type="evidence" value="ECO:0007669"/>
    <property type="project" value="UniProtKB-KW"/>
</dbReference>
<keyword evidence="5" id="KW-0378">Hydrolase</keyword>
<organism evidence="10 11">
    <name type="scientific">Desulfurobacterium atlanticum</name>
    <dbReference type="NCBI Taxonomy" id="240169"/>
    <lineage>
        <taxon>Bacteria</taxon>
        <taxon>Pseudomonadati</taxon>
        <taxon>Aquificota</taxon>
        <taxon>Aquificia</taxon>
        <taxon>Desulfurobacteriales</taxon>
        <taxon>Desulfurobacteriaceae</taxon>
        <taxon>Desulfurobacterium</taxon>
    </lineage>
</organism>
<dbReference type="GO" id="GO:0016787">
    <property type="term" value="F:hydrolase activity"/>
    <property type="evidence" value="ECO:0007669"/>
    <property type="project" value="UniProtKB-KW"/>
</dbReference>
<keyword evidence="4" id="KW-0255">Endonuclease</keyword>
<evidence type="ECO:0000256" key="5">
    <source>
        <dbReference type="ARBA" id="ARBA00022801"/>
    </source>
</evidence>
<evidence type="ECO:0000256" key="6">
    <source>
        <dbReference type="ARBA" id="ARBA00022884"/>
    </source>
</evidence>
<dbReference type="Proteomes" id="UP000198405">
    <property type="component" value="Unassembled WGS sequence"/>
</dbReference>
<evidence type="ECO:0000256" key="3">
    <source>
        <dbReference type="ARBA" id="ARBA00022722"/>
    </source>
</evidence>
<dbReference type="EMBL" id="FZOB01000002">
    <property type="protein sequence ID" value="SNR65836.1"/>
    <property type="molecule type" value="Genomic_DNA"/>
</dbReference>
<protein>
    <recommendedName>
        <fullName evidence="2">CRISPR system Cms endoribonuclease Csm3</fullName>
    </recommendedName>
    <alternativeName>
        <fullName evidence="8">CRISPR type III A-associated RAMP protein Csm3</fullName>
    </alternativeName>
</protein>
<dbReference type="InterPro" id="IPR005537">
    <property type="entry name" value="RAMP_III_fam"/>
</dbReference>
<proteinExistence type="inferred from homology"/>
<keyword evidence="3" id="KW-0540">Nuclease</keyword>
<evidence type="ECO:0000259" key="9">
    <source>
        <dbReference type="Pfam" id="PF03787"/>
    </source>
</evidence>
<dbReference type="InterPro" id="IPR013412">
    <property type="entry name" value="CRISPR-assoc_RAMP_Csm3"/>
</dbReference>
<evidence type="ECO:0000256" key="8">
    <source>
        <dbReference type="ARBA" id="ARBA00033183"/>
    </source>
</evidence>
<name>A0A238Y3I2_9BACT</name>
<evidence type="ECO:0000256" key="2">
    <source>
        <dbReference type="ARBA" id="ARBA00022150"/>
    </source>
</evidence>
<evidence type="ECO:0000256" key="4">
    <source>
        <dbReference type="ARBA" id="ARBA00022759"/>
    </source>
</evidence>
<evidence type="ECO:0000256" key="1">
    <source>
        <dbReference type="ARBA" id="ARBA00006342"/>
    </source>
</evidence>
<dbReference type="OrthoDB" id="1063910at2"/>